<dbReference type="AlphaFoldDB" id="A6I551"/>
<dbReference type="EMBL" id="CH473955">
    <property type="protein sequence ID" value="EDM10159.1"/>
    <property type="molecule type" value="Genomic_DNA"/>
</dbReference>
<proteinExistence type="predicted"/>
<dbReference type="Proteomes" id="UP000234681">
    <property type="component" value="Chromosome 2"/>
</dbReference>
<reference evidence="2" key="1">
    <citation type="submission" date="2005-09" db="EMBL/GenBank/DDBJ databases">
        <authorList>
            <person name="Mural R.J."/>
            <person name="Li P.W."/>
            <person name="Adams M.D."/>
            <person name="Amanatides P.G."/>
            <person name="Baden-Tillson H."/>
            <person name="Barnstead M."/>
            <person name="Chin S.H."/>
            <person name="Dew I."/>
            <person name="Evans C.A."/>
            <person name="Ferriera S."/>
            <person name="Flanigan M."/>
            <person name="Fosler C."/>
            <person name="Glodek A."/>
            <person name="Gu Z."/>
            <person name="Holt R.A."/>
            <person name="Jennings D."/>
            <person name="Kraft C.L."/>
            <person name="Lu F."/>
            <person name="Nguyen T."/>
            <person name="Nusskern D.R."/>
            <person name="Pfannkoch C.M."/>
            <person name="Sitter C."/>
            <person name="Sutton G.G."/>
            <person name="Venter J.C."/>
            <person name="Wang Z."/>
            <person name="Woodage T."/>
            <person name="Zheng X.H."/>
            <person name="Zhong F."/>
        </authorList>
    </citation>
    <scope>NUCLEOTIDE SEQUENCE [LARGE SCALE GENOMIC DNA]</scope>
    <source>
        <strain>BN</strain>
        <strain evidence="2">Sprague-Dawley</strain>
    </source>
</reference>
<sequence>MSPVFQWPKSLKFSRQHMYLGKRAQEKQTSSLHLQNEECLLGFLKSTVMQMTLP</sequence>
<accession>A6I551</accession>
<name>A6I551_RAT</name>
<evidence type="ECO:0000313" key="2">
    <source>
        <dbReference type="Proteomes" id="UP000234681"/>
    </source>
</evidence>
<evidence type="ECO:0000313" key="1">
    <source>
        <dbReference type="EMBL" id="EDM10159.1"/>
    </source>
</evidence>
<gene>
    <name evidence="1" type="ORF">rCG_44458</name>
</gene>
<protein>
    <submittedName>
        <fullName evidence="1">RCG44458</fullName>
    </submittedName>
</protein>
<organism evidence="1 2">
    <name type="scientific">Rattus norvegicus</name>
    <name type="common">Rat</name>
    <dbReference type="NCBI Taxonomy" id="10116"/>
    <lineage>
        <taxon>Eukaryota</taxon>
        <taxon>Metazoa</taxon>
        <taxon>Chordata</taxon>
        <taxon>Craniata</taxon>
        <taxon>Vertebrata</taxon>
        <taxon>Euteleostomi</taxon>
        <taxon>Mammalia</taxon>
        <taxon>Eutheria</taxon>
        <taxon>Euarchontoglires</taxon>
        <taxon>Glires</taxon>
        <taxon>Rodentia</taxon>
        <taxon>Myomorpha</taxon>
        <taxon>Muroidea</taxon>
        <taxon>Muridae</taxon>
        <taxon>Murinae</taxon>
        <taxon>Rattus</taxon>
    </lineage>
</organism>